<keyword evidence="1" id="KW-1133">Transmembrane helix</keyword>
<dbReference type="Gene3D" id="1.10.287.3510">
    <property type="match status" value="1"/>
</dbReference>
<protein>
    <submittedName>
        <fullName evidence="2">NADH dehydrogenase subunit 4L</fullName>
    </submittedName>
</protein>
<proteinExistence type="predicted"/>
<dbReference type="EMBL" id="LC172115">
    <property type="protein sequence ID" value="BBA10721.1"/>
    <property type="molecule type" value="Genomic_DNA"/>
</dbReference>
<geneLocation type="mitochondrion" evidence="2"/>
<organism evidence="2">
    <name type="scientific">Megalophaedusa expansilabris</name>
    <dbReference type="NCBI Taxonomy" id="1885698"/>
    <lineage>
        <taxon>Eukaryota</taxon>
        <taxon>Metazoa</taxon>
        <taxon>Spiralia</taxon>
        <taxon>Lophotrochozoa</taxon>
        <taxon>Mollusca</taxon>
        <taxon>Gastropoda</taxon>
        <taxon>Heterobranchia</taxon>
        <taxon>Euthyneura</taxon>
        <taxon>Panpulmonata</taxon>
        <taxon>Eupulmonata</taxon>
        <taxon>Stylommatophora</taxon>
        <taxon>Helicina</taxon>
        <taxon>Clausilioidea</taxon>
        <taxon>Clausiliidae</taxon>
        <taxon>Phaedusinae</taxon>
        <taxon>Megalophaedusa</taxon>
    </lineage>
</organism>
<feature type="transmembrane region" description="Helical" evidence="1">
    <location>
        <begin position="54"/>
        <end position="79"/>
    </location>
</feature>
<name>A0A224ABI6_9EUPU</name>
<evidence type="ECO:0000313" key="2">
    <source>
        <dbReference type="EMBL" id="BBA10721.1"/>
    </source>
</evidence>
<dbReference type="AlphaFoldDB" id="A0A224ABI6"/>
<reference evidence="2" key="1">
    <citation type="journal article" date="2017" name="Zool. J. Linn. Soc.">
        <title>Molecular phylogeny, frequent parallel evolution and new system of Japanese clausiliid land snails (Gastropoda: Stylommatophora).</title>
        <authorList>
            <person name="Motochin R."/>
            <person name="Wang M."/>
            <person name="Ueshima R."/>
        </authorList>
    </citation>
    <scope>NUCLEOTIDE SEQUENCE</scope>
    <source>
        <strain evidence="2">D396</strain>
        <tissue evidence="2">Muscle</tissue>
    </source>
</reference>
<keyword evidence="2" id="KW-0496">Mitochondrion</keyword>
<keyword evidence="1" id="KW-0812">Transmembrane</keyword>
<evidence type="ECO:0000256" key="1">
    <source>
        <dbReference type="SAM" id="Phobius"/>
    </source>
</evidence>
<accession>A0A224ABI6</accession>
<feature type="transmembrane region" description="Helical" evidence="1">
    <location>
        <begin position="30"/>
        <end position="47"/>
    </location>
</feature>
<gene>
    <name evidence="2" type="primary">ND4L</name>
</gene>
<keyword evidence="1" id="KW-0472">Membrane</keyword>
<sequence>MMMKILFFSLLMLLLGVFFSTIKQFLLAMLVLKSIVLTSLMFILFILSMYESSFMVFILLLTLGVCEAGLGLSLLMSLIKVSGSAEIRSTMNNVF</sequence>